<feature type="compositionally biased region" description="Acidic residues" evidence="1">
    <location>
        <begin position="69"/>
        <end position="79"/>
    </location>
</feature>
<dbReference type="AlphaFoldDB" id="A0AAN6JTC5"/>
<feature type="compositionally biased region" description="Basic and acidic residues" evidence="1">
    <location>
        <begin position="650"/>
        <end position="661"/>
    </location>
</feature>
<feature type="compositionally biased region" description="Low complexity" evidence="1">
    <location>
        <begin position="633"/>
        <end position="648"/>
    </location>
</feature>
<feature type="region of interest" description="Disordered" evidence="1">
    <location>
        <begin position="916"/>
        <end position="1007"/>
    </location>
</feature>
<gene>
    <name evidence="2" type="ORF">OC846_003952</name>
</gene>
<feature type="region of interest" description="Disordered" evidence="1">
    <location>
        <begin position="1"/>
        <end position="480"/>
    </location>
</feature>
<dbReference type="Proteomes" id="UP001176517">
    <property type="component" value="Unassembled WGS sequence"/>
</dbReference>
<feature type="region of interest" description="Disordered" evidence="1">
    <location>
        <begin position="528"/>
        <end position="796"/>
    </location>
</feature>
<feature type="compositionally biased region" description="Low complexity" evidence="1">
    <location>
        <begin position="313"/>
        <end position="338"/>
    </location>
</feature>
<accession>A0AAN6JTC5</accession>
<feature type="compositionally biased region" description="Polar residues" evidence="1">
    <location>
        <begin position="662"/>
        <end position="672"/>
    </location>
</feature>
<proteinExistence type="predicted"/>
<evidence type="ECO:0000313" key="2">
    <source>
        <dbReference type="EMBL" id="KAK0549714.1"/>
    </source>
</evidence>
<feature type="compositionally biased region" description="Low complexity" evidence="1">
    <location>
        <begin position="712"/>
        <end position="722"/>
    </location>
</feature>
<feature type="compositionally biased region" description="Gly residues" evidence="1">
    <location>
        <begin position="778"/>
        <end position="787"/>
    </location>
</feature>
<sequence>MPDAANAEIRPQLRRSSTRISAAGTQSSEQRQDPAMESMQVDPPPSSTSHEPVDAEMKDQAAAAADVDAPSEEKDDDDDQQGHRKDKEEEANPDDSMSDLTDLSDLTQSSSEDDSNADSDDDVPERAPTPGAENQDQAALEKPKNPSHWQEPSGTSRRGRPLRTPTTIEPGMYASEDPAPKRTSTKKAKAADDRSMDGPASNPAKGSTSLKITLTRPKKQGAAEQAAETSTSAAPSKKKKEGKDWRADLGVPAESDESDGEDTDDEEYDAESQAEEEDEDQDDFEDGDYGGRSAAKRAKGPPKLPKPKSDRGASSTSATARSLPSGSRRTSTASKTSAEVQLATQRAAAASAASAIGTGPRSATGEESQYGVSNSATAPRTIKKSRTAFNRSRSARPDGITASLKAPPMRQEKSDDADADSGAMEKAAEPAASAPVASSSRTNLHTLAADTAKAEKAKARADKKKSGISKGPITSAAEATKVRRSLAAIESFIGKVAETEMEKRPPDQQAKFETYFKWKETNEPRLIAWDKKQEKKQQEAQAQGRVGEDEGVSANGAAAVADPVPAESKKRALAKDKQRIVDSEDEFEVSGASFEPSGDSSKLTSKAAGSITSKNKDDPRVAAAAATPKGKVRAGVAAAGATSTPAGANGRERTSTGDKRSAGSSAGTSSLQKRPGMSLAGAGPNAGGRLSTGTAPRTATGTGISPEKEKGAASGMSRASGANDPMMAEWDNLFGGKLQPPPPPALQKAAAPMPSIPKKGPLNAAAAGKKPGDAKKGAGVGASGKGKSGADQGGSVVDVRFGSRSKQADSAEELTDEQMQERKARAMAEYDDDSAAINLMGYQENIIVIEEEMMRWNREGLFGEPRDFGRLGGVFARESTLPLNEFLQVMDLGTKADRFAKVRELRAARQQRARVREDAAAASTSAAVKDGKGSKWWQGEEHKSDMRRNPSATAWESDAQHHGRAGGAAGAWDQIADGPSGNESVGGGSVPMDWHGQSKAARWGSRA</sequence>
<feature type="compositionally biased region" description="Low complexity" evidence="1">
    <location>
        <begin position="98"/>
        <end position="110"/>
    </location>
</feature>
<feature type="compositionally biased region" description="Basic and acidic residues" evidence="1">
    <location>
        <begin position="567"/>
        <end position="582"/>
    </location>
</feature>
<feature type="compositionally biased region" description="Polar residues" evidence="1">
    <location>
        <begin position="147"/>
        <end position="156"/>
    </location>
</feature>
<feature type="compositionally biased region" description="Low complexity" evidence="1">
    <location>
        <begin position="692"/>
        <end position="703"/>
    </location>
</feature>
<comment type="caution">
    <text evidence="2">The sequence shown here is derived from an EMBL/GenBank/DDBJ whole genome shotgun (WGS) entry which is preliminary data.</text>
</comment>
<protein>
    <submittedName>
        <fullName evidence="2">Uncharacterized protein</fullName>
    </submittedName>
</protein>
<reference evidence="2" key="1">
    <citation type="journal article" date="2023" name="PhytoFront">
        <title>Draft Genome Resources of Seven Strains of Tilletia horrida, Causal Agent of Kernel Smut of Rice.</title>
        <authorList>
            <person name="Khanal S."/>
            <person name="Antony Babu S."/>
            <person name="Zhou X.G."/>
        </authorList>
    </citation>
    <scope>NUCLEOTIDE SEQUENCE</scope>
    <source>
        <strain evidence="2">TX6</strain>
    </source>
</reference>
<feature type="compositionally biased region" description="Acidic residues" evidence="1">
    <location>
        <begin position="111"/>
        <end position="123"/>
    </location>
</feature>
<feature type="compositionally biased region" description="Basic and acidic residues" evidence="1">
    <location>
        <begin position="80"/>
        <end position="90"/>
    </location>
</feature>
<feature type="compositionally biased region" description="Polar residues" evidence="1">
    <location>
        <begin position="365"/>
        <end position="378"/>
    </location>
</feature>
<feature type="compositionally biased region" description="Polar residues" evidence="1">
    <location>
        <begin position="18"/>
        <end position="29"/>
    </location>
</feature>
<evidence type="ECO:0000313" key="3">
    <source>
        <dbReference type="Proteomes" id="UP001176517"/>
    </source>
</evidence>
<feature type="compositionally biased region" description="Acidic residues" evidence="1">
    <location>
        <begin position="254"/>
        <end position="288"/>
    </location>
</feature>
<feature type="compositionally biased region" description="Basic and acidic residues" evidence="1">
    <location>
        <begin position="929"/>
        <end position="948"/>
    </location>
</feature>
<organism evidence="2 3">
    <name type="scientific">Tilletia horrida</name>
    <dbReference type="NCBI Taxonomy" id="155126"/>
    <lineage>
        <taxon>Eukaryota</taxon>
        <taxon>Fungi</taxon>
        <taxon>Dikarya</taxon>
        <taxon>Basidiomycota</taxon>
        <taxon>Ustilaginomycotina</taxon>
        <taxon>Exobasidiomycetes</taxon>
        <taxon>Tilletiales</taxon>
        <taxon>Tilletiaceae</taxon>
        <taxon>Tilletia</taxon>
    </lineage>
</organism>
<evidence type="ECO:0000256" key="1">
    <source>
        <dbReference type="SAM" id="MobiDB-lite"/>
    </source>
</evidence>
<dbReference type="EMBL" id="JAPDMZ010000106">
    <property type="protein sequence ID" value="KAK0549714.1"/>
    <property type="molecule type" value="Genomic_DNA"/>
</dbReference>
<feature type="compositionally biased region" description="Low complexity" evidence="1">
    <location>
        <begin position="222"/>
        <end position="235"/>
    </location>
</feature>
<keyword evidence="3" id="KW-1185">Reference proteome</keyword>
<feature type="compositionally biased region" description="Low complexity" evidence="1">
    <location>
        <begin position="421"/>
        <end position="440"/>
    </location>
</feature>
<feature type="compositionally biased region" description="Basic and acidic residues" evidence="1">
    <location>
        <begin position="528"/>
        <end position="538"/>
    </location>
</feature>
<name>A0AAN6JTC5_9BASI</name>